<keyword evidence="2" id="KW-1185">Reference proteome</keyword>
<evidence type="ECO:0000313" key="2">
    <source>
        <dbReference type="Proteomes" id="UP000006276"/>
    </source>
</evidence>
<dbReference type="HOGENOM" id="CLU_1615795_0_0_10"/>
<accession>J9R7Q0</accession>
<name>J9R7Q0_RIEAN</name>
<proteinExistence type="predicted"/>
<dbReference type="AlphaFoldDB" id="J9R7Q0"/>
<gene>
    <name evidence="1" type="ORF">B739_1646</name>
</gene>
<dbReference type="PATRIC" id="fig|1228997.3.peg.1644"/>
<reference evidence="1 2" key="1">
    <citation type="submission" date="2012-09" db="EMBL/GenBank/DDBJ databases">
        <title>Riemerella anatipestifer vaccine strains.</title>
        <authorList>
            <person name="Chun C.A."/>
            <person name="Shu W.M."/>
            <person name="Kang Z.D."/>
            <person name="Jia W.X."/>
        </authorList>
    </citation>
    <scope>NUCLEOTIDE SEQUENCE [LARGE SCALE GENOMIC DNA]</scope>
    <source>
        <strain evidence="1 2">RA-CH-1</strain>
    </source>
</reference>
<dbReference type="KEGG" id="rag:B739_1646"/>
<dbReference type="RefSeq" id="WP_014938534.1">
    <property type="nucleotide sequence ID" value="NC_018609.1"/>
</dbReference>
<protein>
    <submittedName>
        <fullName evidence="1">Uncharacterized protein</fullName>
    </submittedName>
</protein>
<organism evidence="1 2">
    <name type="scientific">Riemerella anatipestifer RA-CH-1</name>
    <dbReference type="NCBI Taxonomy" id="1228997"/>
    <lineage>
        <taxon>Bacteria</taxon>
        <taxon>Pseudomonadati</taxon>
        <taxon>Bacteroidota</taxon>
        <taxon>Flavobacteriia</taxon>
        <taxon>Flavobacteriales</taxon>
        <taxon>Weeksellaceae</taxon>
        <taxon>Riemerella</taxon>
    </lineage>
</organism>
<evidence type="ECO:0000313" key="1">
    <source>
        <dbReference type="EMBL" id="AFR36238.1"/>
    </source>
</evidence>
<sequence length="176" mass="20787">MAKRVNFPKPLYLSPEVINLFIKKFNHHLRINFFSNIYVYASKNVKKENIAYLVGELNGICVSDSWLEEKNNFTVFIASAEDYNNALKGIYSEDFLFFIKNINKRQSLVDEKGIKTENGSYKNRKVTANVYIVLEEDFISYHKDRKSYIKDNKIEDYFNNELLLNLMQQVPENKLF</sequence>
<dbReference type="Proteomes" id="UP000006276">
    <property type="component" value="Chromosome"/>
</dbReference>
<dbReference type="EMBL" id="CP003787">
    <property type="protein sequence ID" value="AFR36238.1"/>
    <property type="molecule type" value="Genomic_DNA"/>
</dbReference>